<comment type="caution">
    <text evidence="1">The sequence shown here is derived from an EMBL/GenBank/DDBJ whole genome shotgun (WGS) entry which is preliminary data.</text>
</comment>
<organism evidence="1 2">
    <name type="scientific">Iris pallida</name>
    <name type="common">Sweet iris</name>
    <dbReference type="NCBI Taxonomy" id="29817"/>
    <lineage>
        <taxon>Eukaryota</taxon>
        <taxon>Viridiplantae</taxon>
        <taxon>Streptophyta</taxon>
        <taxon>Embryophyta</taxon>
        <taxon>Tracheophyta</taxon>
        <taxon>Spermatophyta</taxon>
        <taxon>Magnoliopsida</taxon>
        <taxon>Liliopsida</taxon>
        <taxon>Asparagales</taxon>
        <taxon>Iridaceae</taxon>
        <taxon>Iridoideae</taxon>
        <taxon>Irideae</taxon>
        <taxon>Iris</taxon>
    </lineage>
</organism>
<evidence type="ECO:0000313" key="1">
    <source>
        <dbReference type="EMBL" id="KAJ6795390.1"/>
    </source>
</evidence>
<proteinExistence type="predicted"/>
<reference evidence="1" key="1">
    <citation type="journal article" date="2023" name="GigaByte">
        <title>Genome assembly of the bearded iris, Iris pallida Lam.</title>
        <authorList>
            <person name="Bruccoleri R.E."/>
            <person name="Oakeley E.J."/>
            <person name="Faust A.M.E."/>
            <person name="Altorfer M."/>
            <person name="Dessus-Babus S."/>
            <person name="Burckhardt D."/>
            <person name="Oertli M."/>
            <person name="Naumann U."/>
            <person name="Petersen F."/>
            <person name="Wong J."/>
        </authorList>
    </citation>
    <scope>NUCLEOTIDE SEQUENCE</scope>
    <source>
        <strain evidence="1">GSM-AAB239-AS_SAM_17_03QT</strain>
    </source>
</reference>
<name>A0AAX6DUB6_IRIPA</name>
<dbReference type="AlphaFoldDB" id="A0AAX6DUB6"/>
<accession>A0AAX6DUB6</accession>
<sequence>MVWLIPVCLRGKLIQSVILLDLFISTTLLPQSPIVSVVTVITLRRVPYCIVI</sequence>
<reference evidence="1" key="2">
    <citation type="submission" date="2023-04" db="EMBL/GenBank/DDBJ databases">
        <authorList>
            <person name="Bruccoleri R.E."/>
            <person name="Oakeley E.J."/>
            <person name="Faust A.-M."/>
            <person name="Dessus-Babus S."/>
            <person name="Altorfer M."/>
            <person name="Burckhardt D."/>
            <person name="Oertli M."/>
            <person name="Naumann U."/>
            <person name="Petersen F."/>
            <person name="Wong J."/>
        </authorList>
    </citation>
    <scope>NUCLEOTIDE SEQUENCE</scope>
    <source>
        <strain evidence="1">GSM-AAB239-AS_SAM_17_03QT</strain>
        <tissue evidence="1">Leaf</tissue>
    </source>
</reference>
<evidence type="ECO:0000313" key="2">
    <source>
        <dbReference type="Proteomes" id="UP001140949"/>
    </source>
</evidence>
<keyword evidence="2" id="KW-1185">Reference proteome</keyword>
<dbReference type="Proteomes" id="UP001140949">
    <property type="component" value="Unassembled WGS sequence"/>
</dbReference>
<dbReference type="EMBL" id="JANAVB010041818">
    <property type="protein sequence ID" value="KAJ6795390.1"/>
    <property type="molecule type" value="Genomic_DNA"/>
</dbReference>
<gene>
    <name evidence="1" type="ORF">M6B38_226485</name>
</gene>
<protein>
    <submittedName>
        <fullName evidence="1">Uncharacterized protein</fullName>
    </submittedName>
</protein>